<evidence type="ECO:0000313" key="3">
    <source>
        <dbReference type="Proteomes" id="UP000649617"/>
    </source>
</evidence>
<dbReference type="AlphaFoldDB" id="A0A812QIH9"/>
<feature type="region of interest" description="Disordered" evidence="1">
    <location>
        <begin position="1"/>
        <end position="24"/>
    </location>
</feature>
<evidence type="ECO:0000256" key="1">
    <source>
        <dbReference type="SAM" id="MobiDB-lite"/>
    </source>
</evidence>
<dbReference type="OrthoDB" id="1274115at2759"/>
<dbReference type="Proteomes" id="UP000649617">
    <property type="component" value="Unassembled WGS sequence"/>
</dbReference>
<evidence type="ECO:0000313" key="2">
    <source>
        <dbReference type="EMBL" id="CAE7377745.1"/>
    </source>
</evidence>
<protein>
    <submittedName>
        <fullName evidence="2">FabG protein</fullName>
    </submittedName>
</protein>
<comment type="caution">
    <text evidence="2">The sequence shown here is derived from an EMBL/GenBank/DDBJ whole genome shotgun (WGS) entry which is preliminary data.</text>
</comment>
<reference evidence="2" key="1">
    <citation type="submission" date="2021-02" db="EMBL/GenBank/DDBJ databases">
        <authorList>
            <person name="Dougan E. K."/>
            <person name="Rhodes N."/>
            <person name="Thang M."/>
            <person name="Chan C."/>
        </authorList>
    </citation>
    <scope>NUCLEOTIDE SEQUENCE</scope>
</reference>
<gene>
    <name evidence="2" type="primary">fabG</name>
    <name evidence="2" type="ORF">SPIL2461_LOCUS9186</name>
</gene>
<organism evidence="2 3">
    <name type="scientific">Symbiodinium pilosum</name>
    <name type="common">Dinoflagellate</name>
    <dbReference type="NCBI Taxonomy" id="2952"/>
    <lineage>
        <taxon>Eukaryota</taxon>
        <taxon>Sar</taxon>
        <taxon>Alveolata</taxon>
        <taxon>Dinophyceae</taxon>
        <taxon>Suessiales</taxon>
        <taxon>Symbiodiniaceae</taxon>
        <taxon>Symbiodinium</taxon>
    </lineage>
</organism>
<dbReference type="EMBL" id="CAJNIZ010015780">
    <property type="protein sequence ID" value="CAE7377745.1"/>
    <property type="molecule type" value="Genomic_DNA"/>
</dbReference>
<keyword evidence="3" id="KW-1185">Reference proteome</keyword>
<proteinExistence type="predicted"/>
<accession>A0A812QIH9</accession>
<sequence length="167" mass="19422">MPMGRKYTPIGSSTQRQHQKRSLKEGILLSSRRRILMVRYLSEQRAERKARRKVSKEARRRHQDWGEDRLMHARLQRSPLALCCRQVAHCLVGEPAADTEGTFLKREQAAFEQFVRLLMRASSAVADAGEQVDYSIRRRRHSMAHVPDDEDATSIRMQYSFTKIAQV</sequence>
<name>A0A812QIH9_SYMPI</name>